<dbReference type="OrthoDB" id="10287404at2759"/>
<dbReference type="Proteomes" id="UP000282613">
    <property type="component" value="Unassembled WGS sequence"/>
</dbReference>
<keyword evidence="1" id="KW-1133">Transmembrane helix</keyword>
<accession>A0A0R3W5P3</accession>
<dbReference type="EMBL" id="UYRS01018415">
    <property type="protein sequence ID" value="VDK35123.1"/>
    <property type="molecule type" value="Genomic_DNA"/>
</dbReference>
<evidence type="ECO:0000313" key="4">
    <source>
        <dbReference type="WBParaSite" id="TASK_0000545101-mRNA-1"/>
    </source>
</evidence>
<evidence type="ECO:0000256" key="1">
    <source>
        <dbReference type="SAM" id="Phobius"/>
    </source>
</evidence>
<proteinExistence type="predicted"/>
<reference evidence="2 3" key="2">
    <citation type="submission" date="2018-11" db="EMBL/GenBank/DDBJ databases">
        <authorList>
            <consortium name="Pathogen Informatics"/>
        </authorList>
    </citation>
    <scope>NUCLEOTIDE SEQUENCE [LARGE SCALE GENOMIC DNA]</scope>
</reference>
<feature type="transmembrane region" description="Helical" evidence="1">
    <location>
        <begin position="24"/>
        <end position="48"/>
    </location>
</feature>
<keyword evidence="1" id="KW-0812">Transmembrane</keyword>
<keyword evidence="3" id="KW-1185">Reference proteome</keyword>
<dbReference type="WBParaSite" id="TASK_0000545101-mRNA-1">
    <property type="protein sequence ID" value="TASK_0000545101-mRNA-1"/>
    <property type="gene ID" value="TASK_0000545101"/>
</dbReference>
<protein>
    <submittedName>
        <fullName evidence="4">Transmembrane protein</fullName>
    </submittedName>
</protein>
<keyword evidence="1" id="KW-0472">Membrane</keyword>
<organism evidence="4">
    <name type="scientific">Taenia asiatica</name>
    <name type="common">Asian tapeworm</name>
    <dbReference type="NCBI Taxonomy" id="60517"/>
    <lineage>
        <taxon>Eukaryota</taxon>
        <taxon>Metazoa</taxon>
        <taxon>Spiralia</taxon>
        <taxon>Lophotrochozoa</taxon>
        <taxon>Platyhelminthes</taxon>
        <taxon>Cestoda</taxon>
        <taxon>Eucestoda</taxon>
        <taxon>Cyclophyllidea</taxon>
        <taxon>Taeniidae</taxon>
        <taxon>Taenia</taxon>
    </lineage>
</organism>
<sequence length="120" mass="13323">MSSSSSLLPTLTTTEAEAPLHEGQVIACVAVCSIAQIGLLIIWLTFFFRLRSVNHASNEARRSRYNAPPVNSPSTSAGDDRIFYYRDPTTGNLIVRLDFLVNLAHLLKVLEEPLVDDKQH</sequence>
<evidence type="ECO:0000313" key="2">
    <source>
        <dbReference type="EMBL" id="VDK35123.1"/>
    </source>
</evidence>
<evidence type="ECO:0000313" key="3">
    <source>
        <dbReference type="Proteomes" id="UP000282613"/>
    </source>
</evidence>
<name>A0A0R3W5P3_TAEAS</name>
<dbReference type="AlphaFoldDB" id="A0A0R3W5P3"/>
<gene>
    <name evidence="2" type="ORF">TASK_LOCUS5452</name>
</gene>
<reference evidence="4" key="1">
    <citation type="submission" date="2017-02" db="UniProtKB">
        <authorList>
            <consortium name="WormBaseParasite"/>
        </authorList>
    </citation>
    <scope>IDENTIFICATION</scope>
</reference>